<dbReference type="Proteomes" id="UP001448858">
    <property type="component" value="Chromosome"/>
</dbReference>
<evidence type="ECO:0000259" key="3">
    <source>
        <dbReference type="Pfam" id="PF00501"/>
    </source>
</evidence>
<dbReference type="InterPro" id="IPR016163">
    <property type="entry name" value="Ald_DH_C"/>
</dbReference>
<sequence>MEPKPSCPSIYSRRVQCSYPNLALTAREASKSLRQLGVSAGDVVALEMNETVEAVASFFALAHLGARILLIDASRENVRPSSSIHTVLTLTERTKRNGNASVTFRDLVHLEPGAHGLHEGGTPQDSGKGTSPLIALFSQSWLDLPDGLIMMSSGSTGAPKAVSRNPRAFLENLRVSQEVLQYRRDDVVLPLVPLSHQYGLSVLIQAILVGSSVVIGSVLRISESVRLGGRFGVTVVESAPDLYLKITDLVIDGKIGRDIVDRWRQTGVGGSPTDRSSLELIRSVLGCPLVDGYGSTEAGNIALANPMDPENGLVVLEGFDLTVTSPQGFPVAPGEYGLLRVRHEKAGIDWNSGDVAKIHEGRLYVAGRGNAVHRRGLVVYPARLEDSLRQAGTPAMVIPYETGRGTRIAAVIEDAERLGKTHWWRSIRSTETLTDLPDTVICLDRYPRLGSGKVDRSRIARALEQSSRPPSAIEMSLERTSRFLRTERLRIIALLSTYQSAESAELEVDGAIQGLDTARFEVALEGPARVERAWAYMPSNVVLYSYVLYAMIPALWCGSIVLRPSSRATEATRMVHELLSDVHRLDIDLEECSQEKFAELRQGQAGLVVFTGRHSNAAKVVQGLEPGQVLAFYGQGTNPFVVGKDADVGRAVRDVVRMRMLNGGQDCFGPDVVFVHEDMERDFSLGLAEAIRQRTAVSEGCVPPLERDVMQSVVAHLWENSSRVQHGGQVDLIKASVTPTVCRWSINERPEIAEIFAPIFHIVVYRREEEVRELLTSDHYRLRWMGASLYGTTKTLRSWFRSRMTVSVDRTLVDVDEPRLPMGGKGALSSTVYTRGTADPQPLLLSRVCAEYAQYLTDPGEQQSAQSRLMRHEVLS</sequence>
<dbReference type="InterPro" id="IPR050237">
    <property type="entry name" value="ATP-dep_AMP-bd_enzyme"/>
</dbReference>
<gene>
    <name evidence="4" type="ORF">AAE021_12430</name>
</gene>
<dbReference type="InterPro" id="IPR020845">
    <property type="entry name" value="AMP-binding_CS"/>
</dbReference>
<organism evidence="4 5">
    <name type="scientific">Arthrobacter citreus</name>
    <dbReference type="NCBI Taxonomy" id="1670"/>
    <lineage>
        <taxon>Bacteria</taxon>
        <taxon>Bacillati</taxon>
        <taxon>Actinomycetota</taxon>
        <taxon>Actinomycetes</taxon>
        <taxon>Micrococcales</taxon>
        <taxon>Micrococcaceae</taxon>
        <taxon>Arthrobacter</taxon>
    </lineage>
</organism>
<dbReference type="RefSeq" id="WP_342022650.1">
    <property type="nucleotide sequence ID" value="NZ_CP151657.1"/>
</dbReference>
<accession>A0ABZ2ZS45</accession>
<feature type="domain" description="AMP-dependent synthetase/ligase" evidence="3">
    <location>
        <begin position="10"/>
        <end position="343"/>
    </location>
</feature>
<dbReference type="InterPro" id="IPR045851">
    <property type="entry name" value="AMP-bd_C_sf"/>
</dbReference>
<dbReference type="Gene3D" id="3.40.50.12780">
    <property type="entry name" value="N-terminal domain of ligase-like"/>
    <property type="match status" value="1"/>
</dbReference>
<dbReference type="Gene3D" id="3.40.309.10">
    <property type="entry name" value="Aldehyde Dehydrogenase, Chain A, domain 2"/>
    <property type="match status" value="1"/>
</dbReference>
<dbReference type="Gene3D" id="3.40.605.10">
    <property type="entry name" value="Aldehyde Dehydrogenase, Chain A, domain 1"/>
    <property type="match status" value="1"/>
</dbReference>
<dbReference type="InterPro" id="IPR042099">
    <property type="entry name" value="ANL_N_sf"/>
</dbReference>
<proteinExistence type="predicted"/>
<dbReference type="InterPro" id="IPR016162">
    <property type="entry name" value="Ald_DH_N"/>
</dbReference>
<dbReference type="PANTHER" id="PTHR43767">
    <property type="entry name" value="LONG-CHAIN-FATTY-ACID--COA LIGASE"/>
    <property type="match status" value="1"/>
</dbReference>
<dbReference type="InterPro" id="IPR000873">
    <property type="entry name" value="AMP-dep_synth/lig_dom"/>
</dbReference>
<protein>
    <submittedName>
        <fullName evidence="4">Aldehyde dehydrogenase family protein</fullName>
    </submittedName>
</protein>
<evidence type="ECO:0000259" key="2">
    <source>
        <dbReference type="Pfam" id="PF00171"/>
    </source>
</evidence>
<dbReference type="EMBL" id="CP151657">
    <property type="protein sequence ID" value="WZP14989.1"/>
    <property type="molecule type" value="Genomic_DNA"/>
</dbReference>
<dbReference type="PROSITE" id="PS00455">
    <property type="entry name" value="AMP_BINDING"/>
    <property type="match status" value="1"/>
</dbReference>
<reference evidence="4 5" key="1">
    <citation type="submission" date="2024-04" db="EMBL/GenBank/DDBJ databases">
        <title>Arthrobacter sp. from Plains bison fecal sample.</title>
        <authorList>
            <person name="Ruzzini A."/>
        </authorList>
    </citation>
    <scope>NUCLEOTIDE SEQUENCE [LARGE SCALE GENOMIC DNA]</scope>
    <source>
        <strain evidence="4 5">EINP1</strain>
    </source>
</reference>
<keyword evidence="1" id="KW-0560">Oxidoreductase</keyword>
<dbReference type="PANTHER" id="PTHR43767:SF1">
    <property type="entry name" value="NONRIBOSOMAL PEPTIDE SYNTHASE PES1 (EUROFUNG)-RELATED"/>
    <property type="match status" value="1"/>
</dbReference>
<dbReference type="InterPro" id="IPR016161">
    <property type="entry name" value="Ald_DH/histidinol_DH"/>
</dbReference>
<evidence type="ECO:0000313" key="5">
    <source>
        <dbReference type="Proteomes" id="UP001448858"/>
    </source>
</evidence>
<dbReference type="Pfam" id="PF00501">
    <property type="entry name" value="AMP-binding"/>
    <property type="match status" value="1"/>
</dbReference>
<keyword evidence="5" id="KW-1185">Reference proteome</keyword>
<dbReference type="Gene3D" id="3.30.300.30">
    <property type="match status" value="1"/>
</dbReference>
<dbReference type="InterPro" id="IPR015590">
    <property type="entry name" value="Aldehyde_DH_dom"/>
</dbReference>
<evidence type="ECO:0000313" key="4">
    <source>
        <dbReference type="EMBL" id="WZP14989.1"/>
    </source>
</evidence>
<dbReference type="SUPFAM" id="SSF53720">
    <property type="entry name" value="ALDH-like"/>
    <property type="match status" value="1"/>
</dbReference>
<dbReference type="Pfam" id="PF00171">
    <property type="entry name" value="Aldedh"/>
    <property type="match status" value="1"/>
</dbReference>
<feature type="domain" description="Aldehyde dehydrogenase" evidence="2">
    <location>
        <begin position="549"/>
        <end position="782"/>
    </location>
</feature>
<name>A0ABZ2ZS45_9MICC</name>
<evidence type="ECO:0000256" key="1">
    <source>
        <dbReference type="ARBA" id="ARBA00023002"/>
    </source>
</evidence>
<dbReference type="SUPFAM" id="SSF56801">
    <property type="entry name" value="Acetyl-CoA synthetase-like"/>
    <property type="match status" value="1"/>
</dbReference>